<dbReference type="STRING" id="262209.AWH69_04695"/>
<dbReference type="EMBL" id="LQZG01000002">
    <property type="protein sequence ID" value="OAB87394.1"/>
    <property type="molecule type" value="Genomic_DNA"/>
</dbReference>
<proteinExistence type="predicted"/>
<sequence length="181" mass="19667">MDLDIEDAPEVRMVREMRGDVEGPSEDQAQVAMRRWQSATTASAPYVTGPIWDAQDAADAKRIAQHRSERIEHLPDGRVRIDVSLAGLDMGSLARACNAEGLPIRFWSCGGGTGEWHTEQAAKIDPASGYVIGEYEDDSDVAYPESRITAEHVAGPDSELSSLTVDSTPTEPVQVVIATTW</sequence>
<evidence type="ECO:0000313" key="2">
    <source>
        <dbReference type="Proteomes" id="UP000076976"/>
    </source>
</evidence>
<dbReference type="Proteomes" id="UP000076976">
    <property type="component" value="Unassembled WGS sequence"/>
</dbReference>
<keyword evidence="2" id="KW-1185">Reference proteome</keyword>
<reference evidence="1 2" key="1">
    <citation type="submission" date="2016-01" db="EMBL/GenBank/DDBJ databases">
        <title>Janibacter melonis strain CD11_4 genome sequencing and assembly.</title>
        <authorList>
            <person name="Nair G.R."/>
            <person name="Kaur G."/>
            <person name="Chander A.M."/>
            <person name="Mayilraj S."/>
        </authorList>
    </citation>
    <scope>NUCLEOTIDE SEQUENCE [LARGE SCALE GENOMIC DNA]</scope>
    <source>
        <strain evidence="1 2">CD11-4</strain>
    </source>
</reference>
<organism evidence="1 2">
    <name type="scientific">Janibacter melonis</name>
    <dbReference type="NCBI Taxonomy" id="262209"/>
    <lineage>
        <taxon>Bacteria</taxon>
        <taxon>Bacillati</taxon>
        <taxon>Actinomycetota</taxon>
        <taxon>Actinomycetes</taxon>
        <taxon>Micrococcales</taxon>
        <taxon>Intrasporangiaceae</taxon>
        <taxon>Janibacter</taxon>
    </lineage>
</organism>
<protein>
    <submittedName>
        <fullName evidence="1">Uncharacterized protein</fullName>
    </submittedName>
</protein>
<evidence type="ECO:0000313" key="1">
    <source>
        <dbReference type="EMBL" id="OAB87394.1"/>
    </source>
</evidence>
<comment type="caution">
    <text evidence="1">The sequence shown here is derived from an EMBL/GenBank/DDBJ whole genome shotgun (WGS) entry which is preliminary data.</text>
</comment>
<accession>A0A176QCJ2</accession>
<dbReference type="AlphaFoldDB" id="A0A176QCJ2"/>
<dbReference type="RefSeq" id="WP_068272531.1">
    <property type="nucleotide sequence ID" value="NZ_LQZG01000002.1"/>
</dbReference>
<name>A0A176QCJ2_9MICO</name>
<gene>
    <name evidence="1" type="ORF">AWH69_04695</name>
</gene>